<dbReference type="EMBL" id="CP026304">
    <property type="protein sequence ID" value="AVZ77139.1"/>
    <property type="molecule type" value="Genomic_DNA"/>
</dbReference>
<dbReference type="PROSITE" id="PS50977">
    <property type="entry name" value="HTH_TETR_2"/>
    <property type="match status" value="1"/>
</dbReference>
<keyword evidence="7" id="KW-1185">Reference proteome</keyword>
<evidence type="ECO:0000256" key="2">
    <source>
        <dbReference type="ARBA" id="ARBA00023125"/>
    </source>
</evidence>
<keyword evidence="1" id="KW-0805">Transcription regulation</keyword>
<dbReference type="PANTHER" id="PTHR47506:SF1">
    <property type="entry name" value="HTH-TYPE TRANSCRIPTIONAL REGULATOR YJDC"/>
    <property type="match status" value="1"/>
</dbReference>
<dbReference type="SUPFAM" id="SSF48498">
    <property type="entry name" value="Tetracyclin repressor-like, C-terminal domain"/>
    <property type="match status" value="1"/>
</dbReference>
<dbReference type="InterPro" id="IPR011075">
    <property type="entry name" value="TetR_C"/>
</dbReference>
<reference evidence="6 7" key="1">
    <citation type="submission" date="2018-01" db="EMBL/GenBank/DDBJ databases">
        <title>Complete genome sequence of Streptomyces lunaelactis MM109T, a Ferroverdin A producer isolated from cave moonmilk deposits.</title>
        <authorList>
            <person name="Naome A."/>
            <person name="Martinet L."/>
            <person name="Maciejewska M."/>
            <person name="Anderssen S."/>
            <person name="Adam D."/>
            <person name="Tenconi E."/>
            <person name="Deflandre B."/>
            <person name="Arguelles-Arias A."/>
            <person name="Calusinska M."/>
            <person name="Copieters W."/>
            <person name="Karim L."/>
            <person name="Hanikenne M."/>
            <person name="Baurain D."/>
            <person name="van Wezel G."/>
            <person name="Smargiasso N."/>
            <person name="de Pauw E."/>
            <person name="Delfosse P."/>
            <person name="Rigali S."/>
        </authorList>
    </citation>
    <scope>NUCLEOTIDE SEQUENCE [LARGE SCALE GENOMIC DNA]</scope>
    <source>
        <strain evidence="6 7">MM109</strain>
    </source>
</reference>
<evidence type="ECO:0000313" key="7">
    <source>
        <dbReference type="Proteomes" id="UP000244201"/>
    </source>
</evidence>
<feature type="DNA-binding region" description="H-T-H motif" evidence="4">
    <location>
        <begin position="28"/>
        <end position="47"/>
    </location>
</feature>
<dbReference type="RefSeq" id="WP_108154430.1">
    <property type="nucleotide sequence ID" value="NZ_CP026304.1"/>
</dbReference>
<keyword evidence="3" id="KW-0804">Transcription</keyword>
<evidence type="ECO:0000256" key="1">
    <source>
        <dbReference type="ARBA" id="ARBA00023015"/>
    </source>
</evidence>
<dbReference type="GO" id="GO:0003677">
    <property type="term" value="F:DNA binding"/>
    <property type="evidence" value="ECO:0007669"/>
    <property type="project" value="UniProtKB-UniRule"/>
</dbReference>
<dbReference type="AlphaFoldDB" id="A0A2R4TDC9"/>
<dbReference type="PANTHER" id="PTHR47506">
    <property type="entry name" value="TRANSCRIPTIONAL REGULATORY PROTEIN"/>
    <property type="match status" value="1"/>
</dbReference>
<dbReference type="InterPro" id="IPR036271">
    <property type="entry name" value="Tet_transcr_reg_TetR-rel_C_sf"/>
</dbReference>
<dbReference type="PRINTS" id="PR00455">
    <property type="entry name" value="HTHTETR"/>
</dbReference>
<gene>
    <name evidence="6" type="ORF">SLUN_00715</name>
</gene>
<dbReference type="InterPro" id="IPR001647">
    <property type="entry name" value="HTH_TetR"/>
</dbReference>
<dbReference type="Pfam" id="PF00440">
    <property type="entry name" value="TetR_N"/>
    <property type="match status" value="1"/>
</dbReference>
<organism evidence="6 7">
    <name type="scientific">Streptomyces lunaelactis</name>
    <dbReference type="NCBI Taxonomy" id="1535768"/>
    <lineage>
        <taxon>Bacteria</taxon>
        <taxon>Bacillati</taxon>
        <taxon>Actinomycetota</taxon>
        <taxon>Actinomycetes</taxon>
        <taxon>Kitasatosporales</taxon>
        <taxon>Streptomycetaceae</taxon>
        <taxon>Streptomyces</taxon>
    </lineage>
</organism>
<proteinExistence type="predicted"/>
<dbReference type="KEGG" id="slk:SLUN_00715"/>
<dbReference type="Pfam" id="PF16925">
    <property type="entry name" value="TetR_C_13"/>
    <property type="match status" value="1"/>
</dbReference>
<accession>A0A2R4TDC9</accession>
<evidence type="ECO:0000313" key="6">
    <source>
        <dbReference type="EMBL" id="AVZ77139.1"/>
    </source>
</evidence>
<dbReference type="OrthoDB" id="4541465at2"/>
<sequence>MGRTSTARERLLDAACGLMLSRGYGTIGVAEICARADVRKGSFYHFFESKQALTIETINAHWAAQRPGWVATLRSDGSAEDQLERLFLDQAAAQRTAKTEGGAVNGCLFGNLALELSTQDAVVQTRLTEIFDEQIDLVHATLADAAEQGTIPAPAATRDTARAVLAQLEGMVMFAKLANDPSVLDGLWAQTSRLLRS</sequence>
<evidence type="ECO:0000259" key="5">
    <source>
        <dbReference type="PROSITE" id="PS50977"/>
    </source>
</evidence>
<keyword evidence="2 4" id="KW-0238">DNA-binding</keyword>
<feature type="domain" description="HTH tetR-type" evidence="5">
    <location>
        <begin position="5"/>
        <end position="65"/>
    </location>
</feature>
<dbReference type="InterPro" id="IPR009057">
    <property type="entry name" value="Homeodomain-like_sf"/>
</dbReference>
<dbReference type="SUPFAM" id="SSF46689">
    <property type="entry name" value="Homeodomain-like"/>
    <property type="match status" value="1"/>
</dbReference>
<name>A0A2R4TDC9_9ACTN</name>
<dbReference type="GeneID" id="55653817"/>
<dbReference type="Proteomes" id="UP000244201">
    <property type="component" value="Chromosome"/>
</dbReference>
<dbReference type="Gene3D" id="1.10.357.10">
    <property type="entry name" value="Tetracycline Repressor, domain 2"/>
    <property type="match status" value="1"/>
</dbReference>
<evidence type="ECO:0000256" key="3">
    <source>
        <dbReference type="ARBA" id="ARBA00023163"/>
    </source>
</evidence>
<evidence type="ECO:0000256" key="4">
    <source>
        <dbReference type="PROSITE-ProRule" id="PRU00335"/>
    </source>
</evidence>
<protein>
    <submittedName>
        <fullName evidence="6">TetR family transcriptional regulator</fullName>
    </submittedName>
</protein>